<organism evidence="3 4">
    <name type="scientific">Ascoidea rubescens DSM 1968</name>
    <dbReference type="NCBI Taxonomy" id="1344418"/>
    <lineage>
        <taxon>Eukaryota</taxon>
        <taxon>Fungi</taxon>
        <taxon>Dikarya</taxon>
        <taxon>Ascomycota</taxon>
        <taxon>Saccharomycotina</taxon>
        <taxon>Saccharomycetes</taxon>
        <taxon>Ascoideaceae</taxon>
        <taxon>Ascoidea</taxon>
    </lineage>
</organism>
<keyword evidence="4" id="KW-1185">Reference proteome</keyword>
<keyword evidence="2" id="KW-0732">Signal</keyword>
<dbReference type="Proteomes" id="UP000095038">
    <property type="component" value="Unassembled WGS sequence"/>
</dbReference>
<feature type="transmembrane region" description="Helical" evidence="1">
    <location>
        <begin position="287"/>
        <end position="305"/>
    </location>
</feature>
<dbReference type="GeneID" id="30966106"/>
<dbReference type="AlphaFoldDB" id="A0A1D2VRL2"/>
<reference evidence="4" key="1">
    <citation type="submission" date="2016-05" db="EMBL/GenBank/DDBJ databases">
        <title>Comparative genomics of biotechnologically important yeasts.</title>
        <authorList>
            <consortium name="DOE Joint Genome Institute"/>
            <person name="Riley R."/>
            <person name="Haridas S."/>
            <person name="Wolfe K.H."/>
            <person name="Lopes M.R."/>
            <person name="Hittinger C.T."/>
            <person name="Goker M."/>
            <person name="Salamov A."/>
            <person name="Wisecaver J."/>
            <person name="Long T.M."/>
            <person name="Aerts A.L."/>
            <person name="Barry K."/>
            <person name="Choi C."/>
            <person name="Clum A."/>
            <person name="Coughlan A.Y."/>
            <person name="Deshpande S."/>
            <person name="Douglass A.P."/>
            <person name="Hanson S.J."/>
            <person name="Klenk H.-P."/>
            <person name="Labutti K."/>
            <person name="Lapidus A."/>
            <person name="Lindquist E."/>
            <person name="Lipzen A."/>
            <person name="Meier-Kolthoff J.P."/>
            <person name="Ohm R.A."/>
            <person name="Otillar R.P."/>
            <person name="Pangilinan J."/>
            <person name="Peng Y."/>
            <person name="Rokas A."/>
            <person name="Rosa C.A."/>
            <person name="Scheuner C."/>
            <person name="Sibirny A.A."/>
            <person name="Slot J.C."/>
            <person name="Stielow J.B."/>
            <person name="Sun H."/>
            <person name="Kurtzman C.P."/>
            <person name="Blackwell M."/>
            <person name="Grigoriev I.V."/>
            <person name="Jeffries T.W."/>
        </authorList>
    </citation>
    <scope>NUCLEOTIDE SEQUENCE [LARGE SCALE GENOMIC DNA]</scope>
    <source>
        <strain evidence="4">DSM 1968</strain>
    </source>
</reference>
<evidence type="ECO:0000313" key="4">
    <source>
        <dbReference type="Proteomes" id="UP000095038"/>
    </source>
</evidence>
<dbReference type="EMBL" id="KV454475">
    <property type="protein sequence ID" value="ODV64218.1"/>
    <property type="molecule type" value="Genomic_DNA"/>
</dbReference>
<name>A0A1D2VRL2_9ASCO</name>
<feature type="transmembrane region" description="Helical" evidence="1">
    <location>
        <begin position="261"/>
        <end position="281"/>
    </location>
</feature>
<dbReference type="InParanoid" id="A0A1D2VRL2"/>
<evidence type="ECO:0000313" key="3">
    <source>
        <dbReference type="EMBL" id="ODV64218.1"/>
    </source>
</evidence>
<keyword evidence="1" id="KW-1133">Transmembrane helix</keyword>
<dbReference type="RefSeq" id="XP_020050525.1">
    <property type="nucleotide sequence ID" value="XM_020192470.1"/>
</dbReference>
<feature type="signal peptide" evidence="2">
    <location>
        <begin position="1"/>
        <end position="19"/>
    </location>
</feature>
<feature type="transmembrane region" description="Helical" evidence="1">
    <location>
        <begin position="221"/>
        <end position="240"/>
    </location>
</feature>
<evidence type="ECO:0000256" key="2">
    <source>
        <dbReference type="SAM" id="SignalP"/>
    </source>
</evidence>
<gene>
    <name evidence="3" type="ORF">ASCRUDRAFT_73891</name>
</gene>
<keyword evidence="1" id="KW-0812">Transmembrane</keyword>
<dbReference type="FunCoup" id="A0A1D2VRL2">
    <property type="interactions" value="152"/>
</dbReference>
<feature type="chain" id="PRO_5008910563" description="Dolichyl-diphosphooligosaccharide--protein glycosyltransferase subunit 2" evidence="2">
    <location>
        <begin position="20"/>
        <end position="312"/>
    </location>
</feature>
<sequence>MLSLVQVLVLLCWACCSAAFSVSNGLLSIGAHVESFDSLQALQQPPKQLEFTSRSDSIKLSFEISLSSGSIASSSFSKPIQCIVSLSNELHYKDNVHSENNILENYYYPTINDNGKVALKIDLNKIPKNLLLNSNSLNLNLIIASYDSNSIEENIFQKNLFKIKFSNDLISSHLNSNSKDKKKHASNLNSNNNNNKINSFKPEIYHIFNKVPDQANKSLELLYSFLFISISIAYISFLNFKILNQKDSNSNSISIFSNLKNLNAIILIICLFSFEVFFIQYWRYDSIFNVLIKFFSLIAPTLYFGSKFLKNI</sequence>
<accession>A0A1D2VRL2</accession>
<evidence type="ECO:0000256" key="1">
    <source>
        <dbReference type="SAM" id="Phobius"/>
    </source>
</evidence>
<protein>
    <recommendedName>
        <fullName evidence="5">Dolichyl-diphosphooligosaccharide--protein glycosyltransferase subunit 2</fullName>
    </recommendedName>
</protein>
<keyword evidence="1" id="KW-0472">Membrane</keyword>
<evidence type="ECO:0008006" key="5">
    <source>
        <dbReference type="Google" id="ProtNLM"/>
    </source>
</evidence>
<dbReference type="STRING" id="1344418.A0A1D2VRL2"/>
<proteinExistence type="predicted"/>